<organism evidence="1 2">
    <name type="scientific">Bauhinia variegata</name>
    <name type="common">Purple orchid tree</name>
    <name type="synonym">Phanera variegata</name>
    <dbReference type="NCBI Taxonomy" id="167791"/>
    <lineage>
        <taxon>Eukaryota</taxon>
        <taxon>Viridiplantae</taxon>
        <taxon>Streptophyta</taxon>
        <taxon>Embryophyta</taxon>
        <taxon>Tracheophyta</taxon>
        <taxon>Spermatophyta</taxon>
        <taxon>Magnoliopsida</taxon>
        <taxon>eudicotyledons</taxon>
        <taxon>Gunneridae</taxon>
        <taxon>Pentapetalae</taxon>
        <taxon>rosids</taxon>
        <taxon>fabids</taxon>
        <taxon>Fabales</taxon>
        <taxon>Fabaceae</taxon>
        <taxon>Cercidoideae</taxon>
        <taxon>Cercideae</taxon>
        <taxon>Bauhiniinae</taxon>
        <taxon>Bauhinia</taxon>
    </lineage>
</organism>
<dbReference type="Proteomes" id="UP000828941">
    <property type="component" value="Chromosome 14"/>
</dbReference>
<accession>A0ACB9KGX5</accession>
<sequence>MTRRKIQIKRIENLTTRQVTFSKRRRGLFKKAHELSTLCDAEIALIVFSNTGKLYEYASSSMMQVIERHYKHSGINKSDHSQDMQLDGEMYNNLREEVSEKTRELSHLGGGNLQGLTMQELQKLEELLKTSLTRVSKAKDARFTREISMHKTKRIQLMEENQRLREAQRLANEQGQPPAISFPICSSSVPPLSHNTSDNSLNLGLRLFK</sequence>
<keyword evidence="2" id="KW-1185">Reference proteome</keyword>
<evidence type="ECO:0000313" key="2">
    <source>
        <dbReference type="Proteomes" id="UP000828941"/>
    </source>
</evidence>
<reference evidence="1 2" key="1">
    <citation type="journal article" date="2022" name="DNA Res.">
        <title>Chromosomal-level genome assembly of the orchid tree Bauhinia variegata (Leguminosae; Cercidoideae) supports the allotetraploid origin hypothesis of Bauhinia.</title>
        <authorList>
            <person name="Zhong Y."/>
            <person name="Chen Y."/>
            <person name="Zheng D."/>
            <person name="Pang J."/>
            <person name="Liu Y."/>
            <person name="Luo S."/>
            <person name="Meng S."/>
            <person name="Qian L."/>
            <person name="Wei D."/>
            <person name="Dai S."/>
            <person name="Zhou R."/>
        </authorList>
    </citation>
    <scope>NUCLEOTIDE SEQUENCE [LARGE SCALE GENOMIC DNA]</scope>
    <source>
        <strain evidence="1">BV-YZ2020</strain>
    </source>
</reference>
<evidence type="ECO:0000313" key="1">
    <source>
        <dbReference type="EMBL" id="KAI4296436.1"/>
    </source>
</evidence>
<dbReference type="EMBL" id="CM039439">
    <property type="protein sequence ID" value="KAI4296436.1"/>
    <property type="molecule type" value="Genomic_DNA"/>
</dbReference>
<name>A0ACB9KGX5_BAUVA</name>
<protein>
    <submittedName>
        <fullName evidence="1">Uncharacterized protein</fullName>
    </submittedName>
</protein>
<proteinExistence type="predicted"/>
<comment type="caution">
    <text evidence="1">The sequence shown here is derived from an EMBL/GenBank/DDBJ whole genome shotgun (WGS) entry which is preliminary data.</text>
</comment>
<gene>
    <name evidence="1" type="ORF">L6164_036393</name>
</gene>